<gene>
    <name evidence="3" type="ORF">RB653_005056</name>
</gene>
<keyword evidence="4" id="KW-1185">Reference proteome</keyword>
<dbReference type="PANTHER" id="PTHR24111">
    <property type="entry name" value="LEUCINE-RICH REPEAT-CONTAINING PROTEIN 34"/>
    <property type="match status" value="1"/>
</dbReference>
<dbReference type="SUPFAM" id="SSF52047">
    <property type="entry name" value="RNI-like"/>
    <property type="match status" value="2"/>
</dbReference>
<feature type="region of interest" description="Disordered" evidence="2">
    <location>
        <begin position="16"/>
        <end position="43"/>
    </location>
</feature>
<organism evidence="3 4">
    <name type="scientific">Dictyostelium firmibasis</name>
    <dbReference type="NCBI Taxonomy" id="79012"/>
    <lineage>
        <taxon>Eukaryota</taxon>
        <taxon>Amoebozoa</taxon>
        <taxon>Evosea</taxon>
        <taxon>Eumycetozoa</taxon>
        <taxon>Dictyostelia</taxon>
        <taxon>Dictyosteliales</taxon>
        <taxon>Dictyosteliaceae</taxon>
        <taxon>Dictyostelium</taxon>
    </lineage>
</organism>
<proteinExistence type="predicted"/>
<dbReference type="InterPro" id="IPR052201">
    <property type="entry name" value="LRR-containing_regulator"/>
</dbReference>
<protein>
    <recommendedName>
        <fullName evidence="5">Leucine-rich repeat-containing protein</fullName>
    </recommendedName>
</protein>
<comment type="caution">
    <text evidence="3">The sequence shown here is derived from an EMBL/GenBank/DDBJ whole genome shotgun (WGS) entry which is preliminary data.</text>
</comment>
<accession>A0AAN7YYX0</accession>
<evidence type="ECO:0000313" key="3">
    <source>
        <dbReference type="EMBL" id="KAK5583461.1"/>
    </source>
</evidence>
<evidence type="ECO:0000256" key="2">
    <source>
        <dbReference type="SAM" id="MobiDB-lite"/>
    </source>
</evidence>
<dbReference type="InterPro" id="IPR032675">
    <property type="entry name" value="LRR_dom_sf"/>
</dbReference>
<keyword evidence="1" id="KW-0677">Repeat</keyword>
<dbReference type="PANTHER" id="PTHR24111:SF0">
    <property type="entry name" value="LEUCINE-RICH REPEAT-CONTAINING PROTEIN"/>
    <property type="match status" value="1"/>
</dbReference>
<dbReference type="EMBL" id="JAVFKY010000001">
    <property type="protein sequence ID" value="KAK5583461.1"/>
    <property type="molecule type" value="Genomic_DNA"/>
</dbReference>
<evidence type="ECO:0000256" key="1">
    <source>
        <dbReference type="ARBA" id="ARBA00022737"/>
    </source>
</evidence>
<feature type="compositionally biased region" description="Acidic residues" evidence="2">
    <location>
        <begin position="21"/>
        <end position="35"/>
    </location>
</feature>
<dbReference type="AlphaFoldDB" id="A0AAN7YYX0"/>
<dbReference type="Gene3D" id="3.80.10.10">
    <property type="entry name" value="Ribonuclease Inhibitor"/>
    <property type="match status" value="2"/>
</dbReference>
<dbReference type="Proteomes" id="UP001344447">
    <property type="component" value="Unassembled WGS sequence"/>
</dbReference>
<evidence type="ECO:0000313" key="4">
    <source>
        <dbReference type="Proteomes" id="UP001344447"/>
    </source>
</evidence>
<sequence>MFSFVYSLFSNNVSNEPINNNEDDEYEDDYSDDSINDSKNKISENQVSTKENRLFPNYLIITILNMILSNQYRNGIEIEHDSSEKSDLFNQILKLTLVSKTFQNQIIPHLHFPMFILRGSKDITYVQRLIKRGITPSGKNPFININQINIDLPNECRMIELNSTINVFKYLLLFGEDLHLEKLKISTALVPRDIDSEITRILVEFILKHQIKELELHNIPAIKTHNFIENKSILNYSLLSNRVNICGIQHLCLKNQLLSCDTVMDLIELIPKLHILDLTNNRIGLDYKECFTNVIGNANLLTVLKLSSNVLKDNVSQLLPTLKSSCFQLHTLDISENYITNESTKSINDFIQSNKIIQSLNLSGNSFTELGVNSIFSSLVQNNSITDLSLSNYQTFNTTLFAEYLSSNSSNKLKSLNLSNSKILCPSNLIFQSLSINFKSIKSLDLSYCSINNDDSQLNQLSEYLNSNDNCKLERLKLLKTFKDSIPCKMLFSNLSKSITDLDISLNYLNNENSIDFSTILETNKSIRSLNLTSTNIRNLSALFNSLKLNSTLLFLNLSNNAINLQDIYDYEFLIVNKSLISLNLSNNSIENREMTQFFRILSKNRSIKYLDISENHLGGDIVFPTFKRRNQKLSLDIKVSPFLKNNLSLNKMSKNIIVDQNKPYSITRYDTNNEGYITLQKKTPNKRMAY</sequence>
<evidence type="ECO:0008006" key="5">
    <source>
        <dbReference type="Google" id="ProtNLM"/>
    </source>
</evidence>
<name>A0AAN7YYX0_9MYCE</name>
<reference evidence="3 4" key="1">
    <citation type="submission" date="2023-11" db="EMBL/GenBank/DDBJ databases">
        <title>Dfirmibasis_genome.</title>
        <authorList>
            <person name="Edelbroek B."/>
            <person name="Kjellin J."/>
            <person name="Jerlstrom-Hultqvist J."/>
            <person name="Soderbom F."/>
        </authorList>
    </citation>
    <scope>NUCLEOTIDE SEQUENCE [LARGE SCALE GENOMIC DNA]</scope>
    <source>
        <strain evidence="3 4">TNS-C-14</strain>
    </source>
</reference>